<dbReference type="AlphaFoldDB" id="A0A6C2UEV7"/>
<feature type="chain" id="PRO_5025540123" description="DUF4136 domain-containing protein" evidence="1">
    <location>
        <begin position="18"/>
        <end position="242"/>
    </location>
</feature>
<evidence type="ECO:0008006" key="4">
    <source>
        <dbReference type="Google" id="ProtNLM"/>
    </source>
</evidence>
<sequence>MIKTIPLAMLMSLSVLSGCTHQLAIKNMDMYQNVSLNSLRQPTSLGIKADVKTAEGKKFVKAVADSLGKYNVHATTAIMNGHGDVDAIATITVNSEYKGSGWNFLINWPGFLIFTPAWHGYNYEINHDFMVLITDGNTGEKINSFAVPVSLDIRHASFNRTWTEIGWLEFGIIPLIGGFVFINYDDNVTPIAHEKAAPIIADYIAQEIVENLIAVAGGKKAKSIASEQASTPPPLASASKTE</sequence>
<reference evidence="2 3" key="1">
    <citation type="submission" date="2019-04" db="EMBL/GenBank/DDBJ databases">
        <authorList>
            <person name="Van Vliet M D."/>
        </authorList>
    </citation>
    <scope>NUCLEOTIDE SEQUENCE [LARGE SCALE GENOMIC DNA]</scope>
    <source>
        <strain evidence="2 3">F21</strain>
    </source>
</reference>
<accession>A0A6C2UEV7</accession>
<evidence type="ECO:0000256" key="1">
    <source>
        <dbReference type="SAM" id="SignalP"/>
    </source>
</evidence>
<dbReference type="RefSeq" id="WP_136059597.1">
    <property type="nucleotide sequence ID" value="NZ_CAAHFH010000001.1"/>
</dbReference>
<dbReference type="EMBL" id="CAAHFH010000001">
    <property type="protein sequence ID" value="VGO18067.1"/>
    <property type="molecule type" value="Genomic_DNA"/>
</dbReference>
<organism evidence="2 3">
    <name type="scientific">Pontiella sulfatireligans</name>
    <dbReference type="NCBI Taxonomy" id="2750658"/>
    <lineage>
        <taxon>Bacteria</taxon>
        <taxon>Pseudomonadati</taxon>
        <taxon>Kiritimatiellota</taxon>
        <taxon>Kiritimatiellia</taxon>
        <taxon>Kiritimatiellales</taxon>
        <taxon>Pontiellaceae</taxon>
        <taxon>Pontiella</taxon>
    </lineage>
</organism>
<proteinExistence type="predicted"/>
<protein>
    <recommendedName>
        <fullName evidence="4">DUF4136 domain-containing protein</fullName>
    </recommendedName>
</protein>
<evidence type="ECO:0000313" key="2">
    <source>
        <dbReference type="EMBL" id="VGO18067.1"/>
    </source>
</evidence>
<dbReference type="Proteomes" id="UP000346198">
    <property type="component" value="Unassembled WGS sequence"/>
</dbReference>
<name>A0A6C2UEV7_9BACT</name>
<keyword evidence="3" id="KW-1185">Reference proteome</keyword>
<dbReference type="PROSITE" id="PS51257">
    <property type="entry name" value="PROKAR_LIPOPROTEIN"/>
    <property type="match status" value="1"/>
</dbReference>
<gene>
    <name evidence="2" type="ORF">SCARR_00118</name>
</gene>
<evidence type="ECO:0000313" key="3">
    <source>
        <dbReference type="Proteomes" id="UP000346198"/>
    </source>
</evidence>
<keyword evidence="1" id="KW-0732">Signal</keyword>
<feature type="signal peptide" evidence="1">
    <location>
        <begin position="1"/>
        <end position="17"/>
    </location>
</feature>